<feature type="transmembrane region" description="Helical" evidence="2">
    <location>
        <begin position="340"/>
        <end position="362"/>
    </location>
</feature>
<reference evidence="4" key="1">
    <citation type="submission" date="2016-12" db="EMBL/GenBank/DDBJ databases">
        <authorList>
            <person name="Gulvik C.A."/>
        </authorList>
    </citation>
    <scope>NUCLEOTIDE SEQUENCE [LARGE SCALE GENOMIC DNA]</scope>
    <source>
        <strain evidence="4">NED12-00049-6B</strain>
    </source>
</reference>
<protein>
    <submittedName>
        <fullName evidence="3">Quinol oxidase</fullName>
    </submittedName>
</protein>
<proteinExistence type="predicted"/>
<feature type="transmembrane region" description="Helical" evidence="2">
    <location>
        <begin position="46"/>
        <end position="67"/>
    </location>
</feature>
<feature type="region of interest" description="Disordered" evidence="1">
    <location>
        <begin position="1"/>
        <end position="23"/>
    </location>
</feature>
<dbReference type="OrthoDB" id="2243499at2"/>
<feature type="transmembrane region" description="Helical" evidence="2">
    <location>
        <begin position="112"/>
        <end position="130"/>
    </location>
</feature>
<evidence type="ECO:0000256" key="1">
    <source>
        <dbReference type="SAM" id="MobiDB-lite"/>
    </source>
</evidence>
<feature type="transmembrane region" description="Helical" evidence="2">
    <location>
        <begin position="87"/>
        <end position="105"/>
    </location>
</feature>
<feature type="transmembrane region" description="Helical" evidence="2">
    <location>
        <begin position="150"/>
        <end position="180"/>
    </location>
</feature>
<organism evidence="3 4">
    <name type="scientific">Streptococcus cuniculi</name>
    <dbReference type="NCBI Taxonomy" id="1432788"/>
    <lineage>
        <taxon>Bacteria</taxon>
        <taxon>Bacillati</taxon>
        <taxon>Bacillota</taxon>
        <taxon>Bacilli</taxon>
        <taxon>Lactobacillales</taxon>
        <taxon>Streptococcaceae</taxon>
        <taxon>Streptococcus</taxon>
    </lineage>
</organism>
<keyword evidence="2" id="KW-1133">Transmembrane helix</keyword>
<keyword evidence="2" id="KW-0812">Transmembrane</keyword>
<feature type="transmembrane region" description="Helical" evidence="2">
    <location>
        <begin position="235"/>
        <end position="257"/>
    </location>
</feature>
<evidence type="ECO:0000313" key="3">
    <source>
        <dbReference type="EMBL" id="OLF47491.1"/>
    </source>
</evidence>
<dbReference type="Proteomes" id="UP000186890">
    <property type="component" value="Unassembled WGS sequence"/>
</dbReference>
<accession>A0A1Q8E6S4</accession>
<name>A0A1Q8E6S4_9STRE</name>
<feature type="compositionally biased region" description="Low complexity" evidence="1">
    <location>
        <begin position="1"/>
        <end position="12"/>
    </location>
</feature>
<keyword evidence="2" id="KW-0472">Membrane</keyword>
<gene>
    <name evidence="3" type="ORF">BU202_07470</name>
</gene>
<evidence type="ECO:0000313" key="4">
    <source>
        <dbReference type="Proteomes" id="UP000186890"/>
    </source>
</evidence>
<evidence type="ECO:0000256" key="2">
    <source>
        <dbReference type="SAM" id="Phobius"/>
    </source>
</evidence>
<feature type="transmembrane region" description="Helical" evidence="2">
    <location>
        <begin position="269"/>
        <end position="295"/>
    </location>
</feature>
<feature type="transmembrane region" description="Helical" evidence="2">
    <location>
        <begin position="382"/>
        <end position="403"/>
    </location>
</feature>
<keyword evidence="4" id="KW-1185">Reference proteome</keyword>
<dbReference type="EMBL" id="MSJM01000006">
    <property type="protein sequence ID" value="OLF47491.1"/>
    <property type="molecule type" value="Genomic_DNA"/>
</dbReference>
<sequence length="514" mass="58461">MTETEVTYSRSESYSRRGRRVRQSRQPLFNEEFQHHMPKTKVMPSLLWSLVLSLLSVANPLLTSFATNMQSQDLYAGFAMHAGQSPYGQFFGTSGVLYYLLVYVGSSFGTTLGLVVLHWLVLSAAGIYFYKICSYFSQSSRVSSRLQTWFYLFILALSVGGVQASLFALPFVIAGLWFLLRYFERATRDEGFILYGVYGAIAFLIYPKSILLWVVSSLVLTIYNTNQRQFARGVYQALATIFGFLLIVYSVGYYTFVEQVLGAAIQQTFFYEFALNISYSGILWTLAQIFLFLLLSGFLKNLLQLFVSMGQGKWVYFKVLVVMAFAVQLLFLIADGHFELSHLVILLPYGFIMGLIELSSSVSNEEFLAKKMAHYSYLQSHIYLPLLAVLLLLVVKPVVTYVMTNDVMQERQEVSRYIKENSESSDTIYAWDDSAQIYLQSERLSAGEILTATPYLDSKANQDGLTFDLNKNKARYIVVNTQVALLDRVKSNIESNYEKVDLGTSQLTLYEKKE</sequence>
<feature type="transmembrane region" description="Helical" evidence="2">
    <location>
        <begin position="315"/>
        <end position="333"/>
    </location>
</feature>
<dbReference type="AlphaFoldDB" id="A0A1Q8E6S4"/>
<dbReference type="RefSeq" id="WP_075105167.1">
    <property type="nucleotide sequence ID" value="NZ_MSJM01000006.1"/>
</dbReference>
<feature type="transmembrane region" description="Helical" evidence="2">
    <location>
        <begin position="192"/>
        <end position="215"/>
    </location>
</feature>
<comment type="caution">
    <text evidence="3">The sequence shown here is derived from an EMBL/GenBank/DDBJ whole genome shotgun (WGS) entry which is preliminary data.</text>
</comment>